<gene>
    <name evidence="1" type="ORF">COO20_10845</name>
</gene>
<dbReference type="AlphaFoldDB" id="A0A2N3KU74"/>
<comment type="caution">
    <text evidence="1">The sequence shown here is derived from an EMBL/GenBank/DDBJ whole genome shotgun (WGS) entry which is preliminary data.</text>
</comment>
<name>A0A2N3KU74_9PROT</name>
<proteinExistence type="predicted"/>
<protein>
    <submittedName>
        <fullName evidence="1">Uncharacterized protein</fullName>
    </submittedName>
</protein>
<dbReference type="EMBL" id="NWTK01000006">
    <property type="protein sequence ID" value="PKR54046.1"/>
    <property type="molecule type" value="Genomic_DNA"/>
</dbReference>
<sequence>MEYTRKVTDLDTGEVRKISIGEHLTFTEAADKLQVMRSSLIKVLLHLGVCQKEYDPVARENRHRLKPEAQEKGLGYRIMGEHGPFDVLSPTAMAWLKEDLNEHLAAPVLDPQTVIALGLLHQEDQTRISKLDVEGKVRWLFDHFPRLPVVAVAKGLGVSRELVHRYLAKCRDQLRRQMEKRLAPLHEKLEWPEDDLREDALKAFKT</sequence>
<dbReference type="RefSeq" id="WP_101266388.1">
    <property type="nucleotide sequence ID" value="NZ_NWTK01000006.1"/>
</dbReference>
<evidence type="ECO:0000313" key="2">
    <source>
        <dbReference type="Proteomes" id="UP000233597"/>
    </source>
</evidence>
<dbReference type="Proteomes" id="UP000233597">
    <property type="component" value="Unassembled WGS sequence"/>
</dbReference>
<organism evidence="1 2">
    <name type="scientific">Thalassospira marina</name>
    <dbReference type="NCBI Taxonomy" id="2048283"/>
    <lineage>
        <taxon>Bacteria</taxon>
        <taxon>Pseudomonadati</taxon>
        <taxon>Pseudomonadota</taxon>
        <taxon>Alphaproteobacteria</taxon>
        <taxon>Rhodospirillales</taxon>
        <taxon>Thalassospiraceae</taxon>
        <taxon>Thalassospira</taxon>
    </lineage>
</organism>
<accession>A0A2N3KU74</accession>
<evidence type="ECO:0000313" key="1">
    <source>
        <dbReference type="EMBL" id="PKR54046.1"/>
    </source>
</evidence>
<dbReference type="OrthoDB" id="7949584at2"/>
<reference evidence="1 2" key="1">
    <citation type="submission" date="2017-09" db="EMBL/GenBank/DDBJ databases">
        <title>Biodiversity and function of Thalassospira species in the particle-attached aromatic-hydrocarbon-degrading consortia from the surface seawater of the South China Sea.</title>
        <authorList>
            <person name="Dong C."/>
            <person name="Liu R."/>
            <person name="Shao Z."/>
        </authorList>
    </citation>
    <scope>NUCLEOTIDE SEQUENCE [LARGE SCALE GENOMIC DNA]</scope>
    <source>
        <strain evidence="1 2">CSC1P2</strain>
    </source>
</reference>